<dbReference type="SUPFAM" id="SSF143081">
    <property type="entry name" value="BB1717-like"/>
    <property type="match status" value="1"/>
</dbReference>
<dbReference type="PANTHER" id="PTHR13604">
    <property type="entry name" value="DC12-RELATED"/>
    <property type="match status" value="1"/>
</dbReference>
<dbReference type="GeneID" id="92029811"/>
<dbReference type="InterPro" id="IPR036590">
    <property type="entry name" value="SRAP-like"/>
</dbReference>
<comment type="caution">
    <text evidence="9">The sequence shown here is derived from an EMBL/GenBank/DDBJ whole genome shotgun (WGS) entry which is preliminary data.</text>
</comment>
<feature type="compositionally biased region" description="Acidic residues" evidence="8">
    <location>
        <begin position="345"/>
        <end position="360"/>
    </location>
</feature>
<keyword evidence="2" id="KW-0645">Protease</keyword>
<reference evidence="9 10" key="1">
    <citation type="submission" date="2024-04" db="EMBL/GenBank/DDBJ databases">
        <title>Phyllosticta paracitricarpa is synonymous to the EU quarantine fungus P. citricarpa based on phylogenomic analyses.</title>
        <authorList>
            <consortium name="Lawrence Berkeley National Laboratory"/>
            <person name="Van ingen-buijs V.A."/>
            <person name="Van westerhoven A.C."/>
            <person name="Haridas S."/>
            <person name="Skiadas P."/>
            <person name="Martin F."/>
            <person name="Groenewald J.Z."/>
            <person name="Crous P.W."/>
            <person name="Seidl M.F."/>
        </authorList>
    </citation>
    <scope>NUCLEOTIDE SEQUENCE [LARGE SCALE GENOMIC DNA]</scope>
    <source>
        <strain evidence="9 10">CPC 17464</strain>
    </source>
</reference>
<keyword evidence="10" id="KW-1185">Reference proteome</keyword>
<accession>A0ABR1M3X9</accession>
<evidence type="ECO:0000256" key="7">
    <source>
        <dbReference type="ARBA" id="ARBA00023239"/>
    </source>
</evidence>
<gene>
    <name evidence="9" type="ORF">J3D65DRAFT_548352</name>
</gene>
<evidence type="ECO:0000256" key="2">
    <source>
        <dbReference type="ARBA" id="ARBA00022670"/>
    </source>
</evidence>
<dbReference type="Pfam" id="PF02586">
    <property type="entry name" value="SRAP"/>
    <property type="match status" value="1"/>
</dbReference>
<comment type="similarity">
    <text evidence="1">Belongs to the SOS response-associated peptidase family.</text>
</comment>
<proteinExistence type="inferred from homology"/>
<name>A0ABR1M3X9_9PEZI</name>
<evidence type="ECO:0000313" key="10">
    <source>
        <dbReference type="Proteomes" id="UP001360953"/>
    </source>
</evidence>
<dbReference type="Proteomes" id="UP001360953">
    <property type="component" value="Unassembled WGS sequence"/>
</dbReference>
<dbReference type="PANTHER" id="PTHR13604:SF0">
    <property type="entry name" value="ABASIC SITE PROCESSING PROTEIN HMCES"/>
    <property type="match status" value="1"/>
</dbReference>
<keyword evidence="3" id="KW-0227">DNA damage</keyword>
<feature type="compositionally biased region" description="Polar residues" evidence="8">
    <location>
        <begin position="283"/>
        <end position="292"/>
    </location>
</feature>
<feature type="region of interest" description="Disordered" evidence="8">
    <location>
        <begin position="283"/>
        <end position="407"/>
    </location>
</feature>
<evidence type="ECO:0000256" key="8">
    <source>
        <dbReference type="SAM" id="MobiDB-lite"/>
    </source>
</evidence>
<evidence type="ECO:0000256" key="3">
    <source>
        <dbReference type="ARBA" id="ARBA00022763"/>
    </source>
</evidence>
<dbReference type="EMBL" id="JBBPEH010000002">
    <property type="protein sequence ID" value="KAK7542294.1"/>
    <property type="molecule type" value="Genomic_DNA"/>
</dbReference>
<keyword evidence="7" id="KW-0456">Lyase</keyword>
<keyword evidence="5" id="KW-0190">Covalent protein-DNA linkage</keyword>
<dbReference type="Gene3D" id="3.90.1680.10">
    <property type="entry name" value="SOS response associated peptidase-like"/>
    <property type="match status" value="1"/>
</dbReference>
<keyword evidence="6" id="KW-0238">DNA-binding</keyword>
<evidence type="ECO:0008006" key="11">
    <source>
        <dbReference type="Google" id="ProtNLM"/>
    </source>
</evidence>
<feature type="compositionally biased region" description="Basic and acidic residues" evidence="8">
    <location>
        <begin position="60"/>
        <end position="72"/>
    </location>
</feature>
<dbReference type="InterPro" id="IPR003738">
    <property type="entry name" value="SRAP"/>
</dbReference>
<evidence type="ECO:0000313" key="9">
    <source>
        <dbReference type="EMBL" id="KAK7542294.1"/>
    </source>
</evidence>
<sequence>MCGRYALHQRPSEVRRALEQTQMPCEDAPGDDEVRQSYNFAPGYHGLVYRADSSAIGPGREQDKGDMQHQESPDGDAPPAQAGQDTPQETKYMLQAMKWGLIPSWTKRNPDYGSMMKTINCRDDSLIENRGLWNSMKHRKRCIVVAQGFYEWLKKNNGKEKIPHFVKRKDGQLMCFAGLWDCVKFEGSEQKLYTYTIITTDSNKQLKFLHDRMPVILDNGSEALRTWLDPNRNEWTKELQSLLKPYDGELECYAVSKDVGKVGNDSPSFIIPIDSKENKNNIANFFGNQKSQGKGADEKKKTVESDQIDERDSKDADAQVETQIKAEEASSPLGKIKHGVKREHDDDDGGDCGDNEGPDETESRPAQKTAKTNIPVKQAKRKAQPKSSPGKPKAAEGSKKITSFFGK</sequence>
<organism evidence="9 10">
    <name type="scientific">Phyllosticta citribraziliensis</name>
    <dbReference type="NCBI Taxonomy" id="989973"/>
    <lineage>
        <taxon>Eukaryota</taxon>
        <taxon>Fungi</taxon>
        <taxon>Dikarya</taxon>
        <taxon>Ascomycota</taxon>
        <taxon>Pezizomycotina</taxon>
        <taxon>Dothideomycetes</taxon>
        <taxon>Dothideomycetes incertae sedis</taxon>
        <taxon>Botryosphaeriales</taxon>
        <taxon>Phyllostictaceae</taxon>
        <taxon>Phyllosticta</taxon>
    </lineage>
</organism>
<protein>
    <recommendedName>
        <fullName evidence="11">DUF159 domain protein</fullName>
    </recommendedName>
</protein>
<evidence type="ECO:0000256" key="5">
    <source>
        <dbReference type="ARBA" id="ARBA00023124"/>
    </source>
</evidence>
<evidence type="ECO:0000256" key="6">
    <source>
        <dbReference type="ARBA" id="ARBA00023125"/>
    </source>
</evidence>
<evidence type="ECO:0000256" key="4">
    <source>
        <dbReference type="ARBA" id="ARBA00022801"/>
    </source>
</evidence>
<feature type="region of interest" description="Disordered" evidence="8">
    <location>
        <begin position="54"/>
        <end position="86"/>
    </location>
</feature>
<evidence type="ECO:0000256" key="1">
    <source>
        <dbReference type="ARBA" id="ARBA00008136"/>
    </source>
</evidence>
<keyword evidence="4" id="KW-0378">Hydrolase</keyword>
<feature type="compositionally biased region" description="Basic and acidic residues" evidence="8">
    <location>
        <begin position="295"/>
        <end position="317"/>
    </location>
</feature>
<dbReference type="RefSeq" id="XP_066658587.1">
    <property type="nucleotide sequence ID" value="XM_066796905.1"/>
</dbReference>